<sequence>MKKPGEDCLQNALESIDRTDLFFFLRPRTDPSRLTDPPAYVGGHWSIVQPMSLTMVSTVEAVISLHVSGKCYIITLTKNYNSTNANFCLFLIFIAVIPFPVSTQRWLAS</sequence>
<dbReference type="EMBL" id="BMAW01012816">
    <property type="protein sequence ID" value="GFT30570.1"/>
    <property type="molecule type" value="Genomic_DNA"/>
</dbReference>
<reference evidence="2" key="1">
    <citation type="submission" date="2020-08" db="EMBL/GenBank/DDBJ databases">
        <title>Multicomponent nature underlies the extraordinary mechanical properties of spider dragline silk.</title>
        <authorList>
            <person name="Kono N."/>
            <person name="Nakamura H."/>
            <person name="Mori M."/>
            <person name="Yoshida Y."/>
            <person name="Ohtoshi R."/>
            <person name="Malay A.D."/>
            <person name="Moran D.A.P."/>
            <person name="Tomita M."/>
            <person name="Numata K."/>
            <person name="Arakawa K."/>
        </authorList>
    </citation>
    <scope>NUCLEOTIDE SEQUENCE</scope>
</reference>
<proteinExistence type="predicted"/>
<organism evidence="2 3">
    <name type="scientific">Nephila pilipes</name>
    <name type="common">Giant wood spider</name>
    <name type="synonym">Nephila maculata</name>
    <dbReference type="NCBI Taxonomy" id="299642"/>
    <lineage>
        <taxon>Eukaryota</taxon>
        <taxon>Metazoa</taxon>
        <taxon>Ecdysozoa</taxon>
        <taxon>Arthropoda</taxon>
        <taxon>Chelicerata</taxon>
        <taxon>Arachnida</taxon>
        <taxon>Araneae</taxon>
        <taxon>Araneomorphae</taxon>
        <taxon>Entelegynae</taxon>
        <taxon>Araneoidea</taxon>
        <taxon>Nephilidae</taxon>
        <taxon>Nephila</taxon>
    </lineage>
</organism>
<comment type="caution">
    <text evidence="2">The sequence shown here is derived from an EMBL/GenBank/DDBJ whole genome shotgun (WGS) entry which is preliminary data.</text>
</comment>
<keyword evidence="3" id="KW-1185">Reference proteome</keyword>
<protein>
    <submittedName>
        <fullName evidence="2">Uncharacterized protein</fullName>
    </submittedName>
</protein>
<feature type="transmembrane region" description="Helical" evidence="1">
    <location>
        <begin position="87"/>
        <end position="107"/>
    </location>
</feature>
<gene>
    <name evidence="2" type="ORF">NPIL_199701</name>
</gene>
<keyword evidence="1" id="KW-0812">Transmembrane</keyword>
<keyword evidence="1" id="KW-1133">Transmembrane helix</keyword>
<evidence type="ECO:0000313" key="3">
    <source>
        <dbReference type="Proteomes" id="UP000887013"/>
    </source>
</evidence>
<dbReference type="Proteomes" id="UP000887013">
    <property type="component" value="Unassembled WGS sequence"/>
</dbReference>
<accession>A0A8X6TNR8</accession>
<keyword evidence="1" id="KW-0472">Membrane</keyword>
<name>A0A8X6TNR8_NEPPI</name>
<evidence type="ECO:0000256" key="1">
    <source>
        <dbReference type="SAM" id="Phobius"/>
    </source>
</evidence>
<evidence type="ECO:0000313" key="2">
    <source>
        <dbReference type="EMBL" id="GFT30570.1"/>
    </source>
</evidence>
<dbReference type="AlphaFoldDB" id="A0A8X6TNR8"/>